<dbReference type="Pfam" id="PF07811">
    <property type="entry name" value="TadE"/>
    <property type="match status" value="1"/>
</dbReference>
<keyword evidence="1" id="KW-0472">Membrane</keyword>
<evidence type="ECO:0000313" key="3">
    <source>
        <dbReference type="EMBL" id="PZX40693.1"/>
    </source>
</evidence>
<accession>A0A2W7PYS8</accession>
<keyword evidence="1" id="KW-1133">Transmembrane helix</keyword>
<evidence type="ECO:0000259" key="2">
    <source>
        <dbReference type="Pfam" id="PF07811"/>
    </source>
</evidence>
<reference evidence="3 4" key="1">
    <citation type="submission" date="2018-06" db="EMBL/GenBank/DDBJ databases">
        <title>Genomic Encyclopedia of Archaeal and Bacterial Type Strains, Phase II (KMG-II): from individual species to whole genera.</title>
        <authorList>
            <person name="Goeker M."/>
        </authorList>
    </citation>
    <scope>NUCLEOTIDE SEQUENCE [LARGE SCALE GENOMIC DNA]</scope>
    <source>
        <strain evidence="3 4">DSM 13087</strain>
    </source>
</reference>
<keyword evidence="4" id="KW-1185">Reference proteome</keyword>
<dbReference type="STRING" id="121821.GCA_001870675_01259"/>
<feature type="domain" description="TadE-like" evidence="2">
    <location>
        <begin position="16"/>
        <end position="58"/>
    </location>
</feature>
<dbReference type="RefSeq" id="WP_170124769.1">
    <property type="nucleotide sequence ID" value="NZ_MEHT01000023.1"/>
</dbReference>
<dbReference type="EMBL" id="QKZQ01000012">
    <property type="protein sequence ID" value="PZX40693.1"/>
    <property type="molecule type" value="Genomic_DNA"/>
</dbReference>
<proteinExistence type="predicted"/>
<organism evidence="3 4">
    <name type="scientific">Roseinatronobacter thiooxidans</name>
    <dbReference type="NCBI Taxonomy" id="121821"/>
    <lineage>
        <taxon>Bacteria</taxon>
        <taxon>Pseudomonadati</taxon>
        <taxon>Pseudomonadota</taxon>
        <taxon>Alphaproteobacteria</taxon>
        <taxon>Rhodobacterales</taxon>
        <taxon>Paracoccaceae</taxon>
        <taxon>Roseinatronobacter</taxon>
    </lineage>
</organism>
<sequence>MMGIRQCRSFQRDTSGATAIEFAFLVGPLLLLLIGTIEVGRLMWSGHALDEVAISAARCMGIRATGCAEEEQVIPERTNAFIISAAQSWGLVLDPTDISLNADAGCAGDTGFLRVALSFSFVSVLPGLDGATLQAEACFPDQL</sequence>
<gene>
    <name evidence="3" type="ORF">LY56_02576</name>
</gene>
<evidence type="ECO:0000256" key="1">
    <source>
        <dbReference type="SAM" id="Phobius"/>
    </source>
</evidence>
<dbReference type="Proteomes" id="UP000249364">
    <property type="component" value="Unassembled WGS sequence"/>
</dbReference>
<comment type="caution">
    <text evidence="3">The sequence shown here is derived from an EMBL/GenBank/DDBJ whole genome shotgun (WGS) entry which is preliminary data.</text>
</comment>
<evidence type="ECO:0000313" key="4">
    <source>
        <dbReference type="Proteomes" id="UP000249364"/>
    </source>
</evidence>
<keyword evidence="1" id="KW-0812">Transmembrane</keyword>
<dbReference type="InterPro" id="IPR012495">
    <property type="entry name" value="TadE-like_dom"/>
</dbReference>
<dbReference type="AlphaFoldDB" id="A0A2W7PYS8"/>
<protein>
    <submittedName>
        <fullName evidence="3">TadE-like protein</fullName>
    </submittedName>
</protein>
<name>A0A2W7PYS8_9RHOB</name>
<feature type="transmembrane region" description="Helical" evidence="1">
    <location>
        <begin position="20"/>
        <end position="44"/>
    </location>
</feature>